<dbReference type="PANTHER" id="PTHR11452:SF75">
    <property type="entry name" value="ALPHA-GALACTOSIDASE MEL1"/>
    <property type="match status" value="1"/>
</dbReference>
<comment type="caution">
    <text evidence="10">The sequence shown here is derived from an EMBL/GenBank/DDBJ whole genome shotgun (WGS) entry which is preliminary data.</text>
</comment>
<feature type="chain" id="PRO_5041377932" description="Alpha-galactosidase" evidence="8">
    <location>
        <begin position="28"/>
        <end position="436"/>
    </location>
</feature>
<dbReference type="EMBL" id="JAPDRK010000017">
    <property type="protein sequence ID" value="KAJ9605104.1"/>
    <property type="molecule type" value="Genomic_DNA"/>
</dbReference>
<evidence type="ECO:0000256" key="8">
    <source>
        <dbReference type="SAM" id="SignalP"/>
    </source>
</evidence>
<evidence type="ECO:0000256" key="4">
    <source>
        <dbReference type="ARBA" id="ARBA00022729"/>
    </source>
</evidence>
<dbReference type="CDD" id="cd14792">
    <property type="entry name" value="GH27"/>
    <property type="match status" value="1"/>
</dbReference>
<feature type="signal peptide" evidence="8">
    <location>
        <begin position="1"/>
        <end position="27"/>
    </location>
</feature>
<gene>
    <name evidence="10" type="ORF">H2200_010494</name>
</gene>
<dbReference type="Gene3D" id="3.20.20.70">
    <property type="entry name" value="Aldolase class I"/>
    <property type="match status" value="2"/>
</dbReference>
<protein>
    <recommendedName>
        <fullName evidence="3 7">Alpha-galactosidase</fullName>
        <ecNumber evidence="3 7">3.2.1.22</ecNumber>
    </recommendedName>
    <alternativeName>
        <fullName evidence="7">Melibiase</fullName>
    </alternativeName>
</protein>
<name>A0AA39CEC1_9EURO</name>
<evidence type="ECO:0000256" key="7">
    <source>
        <dbReference type="RuleBase" id="RU361168"/>
    </source>
</evidence>
<evidence type="ECO:0000256" key="2">
    <source>
        <dbReference type="ARBA" id="ARBA00009743"/>
    </source>
</evidence>
<dbReference type="InterPro" id="IPR017853">
    <property type="entry name" value="GH"/>
</dbReference>
<dbReference type="Gene3D" id="2.60.40.1180">
    <property type="entry name" value="Golgi alpha-mannosidase II"/>
    <property type="match status" value="1"/>
</dbReference>
<comment type="catalytic activity">
    <reaction evidence="1 7">
        <text>Hydrolysis of terminal, non-reducing alpha-D-galactose residues in alpha-D-galactosides, including galactose oligosaccharides, galactomannans and galactolipids.</text>
        <dbReference type="EC" id="3.2.1.22"/>
    </reaction>
</comment>
<dbReference type="GO" id="GO:0005975">
    <property type="term" value="P:carbohydrate metabolic process"/>
    <property type="evidence" value="ECO:0007669"/>
    <property type="project" value="InterPro"/>
</dbReference>
<proteinExistence type="inferred from homology"/>
<accession>A0AA39CEC1</accession>
<evidence type="ECO:0000256" key="6">
    <source>
        <dbReference type="ARBA" id="ARBA00023295"/>
    </source>
</evidence>
<dbReference type="GO" id="GO:0004557">
    <property type="term" value="F:alpha-galactosidase activity"/>
    <property type="evidence" value="ECO:0007669"/>
    <property type="project" value="UniProtKB-EC"/>
</dbReference>
<dbReference type="PRINTS" id="PR00740">
    <property type="entry name" value="GLHYDRLASE27"/>
</dbReference>
<evidence type="ECO:0000313" key="10">
    <source>
        <dbReference type="EMBL" id="KAJ9605104.1"/>
    </source>
</evidence>
<dbReference type="EC" id="3.2.1.22" evidence="3 7"/>
<evidence type="ECO:0000256" key="1">
    <source>
        <dbReference type="ARBA" id="ARBA00001255"/>
    </source>
</evidence>
<keyword evidence="7" id="KW-1015">Disulfide bond</keyword>
<organism evidence="10 11">
    <name type="scientific">Cladophialophora chaetospira</name>
    <dbReference type="NCBI Taxonomy" id="386627"/>
    <lineage>
        <taxon>Eukaryota</taxon>
        <taxon>Fungi</taxon>
        <taxon>Dikarya</taxon>
        <taxon>Ascomycota</taxon>
        <taxon>Pezizomycotina</taxon>
        <taxon>Eurotiomycetes</taxon>
        <taxon>Chaetothyriomycetidae</taxon>
        <taxon>Chaetothyriales</taxon>
        <taxon>Herpotrichiellaceae</taxon>
        <taxon>Cladophialophora</taxon>
    </lineage>
</organism>
<dbReference type="InterPro" id="IPR041233">
    <property type="entry name" value="Melibiase_C"/>
</dbReference>
<dbReference type="InterPro" id="IPR013785">
    <property type="entry name" value="Aldolase_TIM"/>
</dbReference>
<evidence type="ECO:0000259" key="9">
    <source>
        <dbReference type="Pfam" id="PF17801"/>
    </source>
</evidence>
<dbReference type="PANTHER" id="PTHR11452">
    <property type="entry name" value="ALPHA-GALACTOSIDASE/ALPHA-N-ACETYLGALACTOSAMINIDASE"/>
    <property type="match status" value="1"/>
</dbReference>
<dbReference type="Pfam" id="PF17801">
    <property type="entry name" value="Melibiase_C"/>
    <property type="match status" value="1"/>
</dbReference>
<feature type="domain" description="Alpha galactosidase C-terminal" evidence="9">
    <location>
        <begin position="295"/>
        <end position="358"/>
    </location>
</feature>
<dbReference type="Pfam" id="PF16499">
    <property type="entry name" value="Melibiase_2"/>
    <property type="match status" value="2"/>
</dbReference>
<evidence type="ECO:0000256" key="3">
    <source>
        <dbReference type="ARBA" id="ARBA00012755"/>
    </source>
</evidence>
<sequence length="436" mass="47627">MTASLKLATPLAKWPLIILLRTVGAASLSYNGLAQTPQMGWDTYNAYALDYNESTIITNAERLVSLGFRDLGYRVVIFDDAMTERNRSSNGTLIENASKFPSGLRSIADQLHNDGLEFGVYSSAGKFTWSLIPRFGDFSGGYPGSLGYETQDAQWWASLGADYLKYDNCYNEGLSGTPKLSQDRYAAMSNALNTTGGNFVYSLCNWGDDKPWNDLDMLEVGNGGMTYDEYKVHFSMWAAIKSPLIMGNKLDELSPEDYAILVNPAVLAIGQDPTGSAVSRSVRAQVEDKDQYGFGEVQVWYGSLANSDQVVAFLNGGNNSRMMSYSLVEVFGGLRTNENAQKSWDLYDVWGNQTVMPNDVAAQVLNGTLAVGNATGYFNSSEISWALGLNQSNPLLLGTPAGSVQGGGTLSAEVARHGIQMWRLRESSSSRKRDEL</sequence>
<reference evidence="10" key="1">
    <citation type="submission" date="2022-10" db="EMBL/GenBank/DDBJ databases">
        <title>Culturing micro-colonial fungi from biological soil crusts in the Mojave desert and describing Neophaeococcomyces mojavensis, and introducing the new genera and species Taxawa tesnikishii.</title>
        <authorList>
            <person name="Kurbessoian T."/>
            <person name="Stajich J.E."/>
        </authorList>
    </citation>
    <scope>NUCLEOTIDE SEQUENCE</scope>
    <source>
        <strain evidence="10">TK_41</strain>
    </source>
</reference>
<keyword evidence="6 7" id="KW-0326">Glycosidase</keyword>
<dbReference type="SUPFAM" id="SSF51445">
    <property type="entry name" value="(Trans)glycosidases"/>
    <property type="match status" value="1"/>
</dbReference>
<keyword evidence="5 7" id="KW-0378">Hydrolase</keyword>
<evidence type="ECO:0000313" key="11">
    <source>
        <dbReference type="Proteomes" id="UP001172673"/>
    </source>
</evidence>
<dbReference type="Proteomes" id="UP001172673">
    <property type="component" value="Unassembled WGS sequence"/>
</dbReference>
<keyword evidence="4 8" id="KW-0732">Signal</keyword>
<dbReference type="AlphaFoldDB" id="A0AA39CEC1"/>
<dbReference type="InterPro" id="IPR002241">
    <property type="entry name" value="Glyco_hydro_27"/>
</dbReference>
<evidence type="ECO:0000256" key="5">
    <source>
        <dbReference type="ARBA" id="ARBA00022801"/>
    </source>
</evidence>
<dbReference type="SUPFAM" id="SSF51011">
    <property type="entry name" value="Glycosyl hydrolase domain"/>
    <property type="match status" value="1"/>
</dbReference>
<comment type="similarity">
    <text evidence="2 7">Belongs to the glycosyl hydrolase 27 family.</text>
</comment>
<dbReference type="InterPro" id="IPR013780">
    <property type="entry name" value="Glyco_hydro_b"/>
</dbReference>
<keyword evidence="11" id="KW-1185">Reference proteome</keyword>